<comment type="caution">
    <text evidence="1">The sequence shown here is derived from an EMBL/GenBank/DDBJ whole genome shotgun (WGS) entry which is preliminary data.</text>
</comment>
<reference evidence="1" key="1">
    <citation type="journal article" date="2020" name="mSystems">
        <title>Genome- and Community-Level Interaction Insights into Carbon Utilization and Element Cycling Functions of Hydrothermarchaeota in Hydrothermal Sediment.</title>
        <authorList>
            <person name="Zhou Z."/>
            <person name="Liu Y."/>
            <person name="Xu W."/>
            <person name="Pan J."/>
            <person name="Luo Z.H."/>
            <person name="Li M."/>
        </authorList>
    </citation>
    <scope>NUCLEOTIDE SEQUENCE [LARGE SCALE GENOMIC DNA]</scope>
    <source>
        <strain evidence="1">SpSt-794</strain>
    </source>
</reference>
<sequence length="480" mass="51811">MKKRKGIALITVLLISALVFSSIIAVILKVIPEKAMSNAKSTGERALTAAEACISQIAFDLRNSDIGNNVINPPDAYHYLTINDVKKIIKNGVGYAFIPEKGEVQFTPSPDTYYVAKIKRLNKGDVDEWDPDTGPDGDKKVYIGVYVVGKVKQNGNIVAQKVVYTEMLVKYHKKTIDLSTIPPKSAVFNYGVFSGQDIAFSGNAQEVAGNIFADGNIDMGSANKTRVKNGAAYAHGGITGNGKADYGIYQGQDPIEFPMLNIDYYKALAEAFKTGQKPYDGSVLGYPNTNDPYVQSVIASYLGTGVSSTINQIANFYQYISTTADPRLQDLKINAKNIVYYVEGDTHINSNVKLQGTIVINGNLDMNGCSELDNDGALALLVNGNVDHGNGTATLNGIFYTTGSFTGNGSFTCNGAIVSHNKIDLNGTFTINYTPVDMGNLVIEPSPGEEGSENIVDICEQSPNAWREISIDDFNNATNF</sequence>
<dbReference type="AlphaFoldDB" id="A0A7C4TXQ2"/>
<accession>A0A7C4TXQ2</accession>
<evidence type="ECO:0000313" key="1">
    <source>
        <dbReference type="EMBL" id="HGW60266.1"/>
    </source>
</evidence>
<protein>
    <submittedName>
        <fullName evidence="1">Uncharacterized protein</fullName>
    </submittedName>
</protein>
<name>A0A7C4TXQ2_9BACT</name>
<organism evidence="1">
    <name type="scientific">Caldisericum exile</name>
    <dbReference type="NCBI Taxonomy" id="693075"/>
    <lineage>
        <taxon>Bacteria</taxon>
        <taxon>Pseudomonadati</taxon>
        <taxon>Caldisericota/Cryosericota group</taxon>
        <taxon>Caldisericota</taxon>
        <taxon>Caldisericia</taxon>
        <taxon>Caldisericales</taxon>
        <taxon>Caldisericaceae</taxon>
        <taxon>Caldisericum</taxon>
    </lineage>
</organism>
<proteinExistence type="predicted"/>
<dbReference type="EMBL" id="DTHV01000077">
    <property type="protein sequence ID" value="HGW60266.1"/>
    <property type="molecule type" value="Genomic_DNA"/>
</dbReference>
<gene>
    <name evidence="1" type="ORF">ENV82_02370</name>
</gene>